<feature type="transmembrane region" description="Helical" evidence="1">
    <location>
        <begin position="29"/>
        <end position="52"/>
    </location>
</feature>
<dbReference type="EMBL" id="JAHBOH010000001">
    <property type="protein sequence ID" value="MBT0992772.1"/>
    <property type="molecule type" value="Genomic_DNA"/>
</dbReference>
<evidence type="ECO:0000313" key="2">
    <source>
        <dbReference type="EMBL" id="MBT0992772.1"/>
    </source>
</evidence>
<evidence type="ECO:0000313" key="3">
    <source>
        <dbReference type="Proteomes" id="UP000722125"/>
    </source>
</evidence>
<dbReference type="Proteomes" id="UP000722125">
    <property type="component" value="Unassembled WGS sequence"/>
</dbReference>
<keyword evidence="3" id="KW-1185">Reference proteome</keyword>
<comment type="caution">
    <text evidence="2">The sequence shown here is derived from an EMBL/GenBank/DDBJ whole genome shotgun (WGS) entry which is preliminary data.</text>
</comment>
<organism evidence="2 3">
    <name type="scientific">Cellulomonas fulva</name>
    <dbReference type="NCBI Taxonomy" id="2835530"/>
    <lineage>
        <taxon>Bacteria</taxon>
        <taxon>Bacillati</taxon>
        <taxon>Actinomycetota</taxon>
        <taxon>Actinomycetes</taxon>
        <taxon>Micrococcales</taxon>
        <taxon>Cellulomonadaceae</taxon>
        <taxon>Cellulomonas</taxon>
    </lineage>
</organism>
<keyword evidence="1" id="KW-0472">Membrane</keyword>
<name>A0ABS5TUF6_9CELL</name>
<sequence>MTEPLVVRYRPEARADFARRSTQERVSRGRAAIGLSVLVALLVLVPFVVVNATQGFEAVSLLLLLVLVPLPLLAWWGRERLRAAPAVLDEVAFVVGDDEIRFAEQPSAAATMQAVPAESWPTAGTTAQVRPSAALGEHLELHSADGRRRAYPTEMLELPAPEVAAQVTERAQR</sequence>
<reference evidence="2 3" key="1">
    <citation type="submission" date="2021-05" db="EMBL/GenBank/DDBJ databases">
        <title>Description of Cellulomonas sp. DKR-3 sp. nov.</title>
        <authorList>
            <person name="Dahal R.H."/>
            <person name="Chaudhary D.K."/>
        </authorList>
    </citation>
    <scope>NUCLEOTIDE SEQUENCE [LARGE SCALE GENOMIC DNA]</scope>
    <source>
        <strain evidence="2 3">DKR-3</strain>
    </source>
</reference>
<accession>A0ABS5TUF6</accession>
<dbReference type="RefSeq" id="WP_214345778.1">
    <property type="nucleotide sequence ID" value="NZ_JAHBOH010000001.1"/>
</dbReference>
<keyword evidence="1" id="KW-1133">Transmembrane helix</keyword>
<protein>
    <recommendedName>
        <fullName evidence="4">Integral membrane protein</fullName>
    </recommendedName>
</protein>
<evidence type="ECO:0008006" key="4">
    <source>
        <dbReference type="Google" id="ProtNLM"/>
    </source>
</evidence>
<proteinExistence type="predicted"/>
<evidence type="ECO:0000256" key="1">
    <source>
        <dbReference type="SAM" id="Phobius"/>
    </source>
</evidence>
<keyword evidence="1" id="KW-0812">Transmembrane</keyword>
<feature type="transmembrane region" description="Helical" evidence="1">
    <location>
        <begin position="58"/>
        <end position="76"/>
    </location>
</feature>
<gene>
    <name evidence="2" type="ORF">KIN34_00510</name>
</gene>